<dbReference type="EMBL" id="KZ819926">
    <property type="protein sequence ID" value="PWN50497.1"/>
    <property type="molecule type" value="Genomic_DNA"/>
</dbReference>
<sequence length="208" mass="23983">MVGMQGFPDLFELAWSRRSGEETLKERIWEQPTPSSDPRVLSKGEALTNSLSTFRLPTLFHLPLSNLTSFCDFLGPRSLLPPPLSEPHLLRDRKRSRSACHGHATLSSRWGAGLHSCSAFHSFSRTGIQAFGSKWKGEWEWWRKGGGKDGRLHWSERGKRCAYRDPCTWFRLIERQPFGSFVFYPFPSFLPPFFRSANCEIRWLGFES</sequence>
<protein>
    <submittedName>
        <fullName evidence="1">Uncharacterized protein</fullName>
    </submittedName>
</protein>
<evidence type="ECO:0000313" key="2">
    <source>
        <dbReference type="Proteomes" id="UP000245626"/>
    </source>
</evidence>
<accession>A0ACD0NXJ4</accession>
<dbReference type="Proteomes" id="UP000245626">
    <property type="component" value="Unassembled WGS sequence"/>
</dbReference>
<organism evidence="1 2">
    <name type="scientific">Violaceomyces palustris</name>
    <dbReference type="NCBI Taxonomy" id="1673888"/>
    <lineage>
        <taxon>Eukaryota</taxon>
        <taxon>Fungi</taxon>
        <taxon>Dikarya</taxon>
        <taxon>Basidiomycota</taxon>
        <taxon>Ustilaginomycotina</taxon>
        <taxon>Ustilaginomycetes</taxon>
        <taxon>Violaceomycetales</taxon>
        <taxon>Violaceomycetaceae</taxon>
        <taxon>Violaceomyces</taxon>
    </lineage>
</organism>
<gene>
    <name evidence="1" type="ORF">IE53DRAFT_92938</name>
</gene>
<keyword evidence="2" id="KW-1185">Reference proteome</keyword>
<proteinExistence type="predicted"/>
<name>A0ACD0NXJ4_9BASI</name>
<reference evidence="1 2" key="1">
    <citation type="journal article" date="2018" name="Mol. Biol. Evol.">
        <title>Broad Genomic Sampling Reveals a Smut Pathogenic Ancestry of the Fungal Clade Ustilaginomycotina.</title>
        <authorList>
            <person name="Kijpornyongpan T."/>
            <person name="Mondo S.J."/>
            <person name="Barry K."/>
            <person name="Sandor L."/>
            <person name="Lee J."/>
            <person name="Lipzen A."/>
            <person name="Pangilinan J."/>
            <person name="LaButti K."/>
            <person name="Hainaut M."/>
            <person name="Henrissat B."/>
            <person name="Grigoriev I.V."/>
            <person name="Spatafora J.W."/>
            <person name="Aime M.C."/>
        </authorList>
    </citation>
    <scope>NUCLEOTIDE SEQUENCE [LARGE SCALE GENOMIC DNA]</scope>
    <source>
        <strain evidence="1 2">SA 807</strain>
    </source>
</reference>
<evidence type="ECO:0000313" key="1">
    <source>
        <dbReference type="EMBL" id="PWN50497.1"/>
    </source>
</evidence>